<accession>A0AAT9GQQ9</accession>
<dbReference type="AlphaFoldDB" id="A0AAT9GQQ9"/>
<keyword evidence="1" id="KW-0472">Membrane</keyword>
<evidence type="ECO:0000256" key="1">
    <source>
        <dbReference type="SAM" id="Phobius"/>
    </source>
</evidence>
<protein>
    <submittedName>
        <fullName evidence="2">PH domain-containing protein</fullName>
    </submittedName>
</protein>
<organism evidence="2">
    <name type="scientific">Sulfurisphaera javensis</name>
    <dbReference type="NCBI Taxonomy" id="2049879"/>
    <lineage>
        <taxon>Archaea</taxon>
        <taxon>Thermoproteota</taxon>
        <taxon>Thermoprotei</taxon>
        <taxon>Sulfolobales</taxon>
        <taxon>Sulfolobaceae</taxon>
        <taxon>Sulfurisphaera</taxon>
    </lineage>
</organism>
<evidence type="ECO:0000313" key="2">
    <source>
        <dbReference type="EMBL" id="BFH73029.1"/>
    </source>
</evidence>
<keyword evidence="1" id="KW-1133">Transmembrane helix</keyword>
<dbReference type="RefSeq" id="WP_369611208.1">
    <property type="nucleotide sequence ID" value="NZ_AP031322.1"/>
</dbReference>
<feature type="transmembrane region" description="Helical" evidence="1">
    <location>
        <begin position="7"/>
        <end position="26"/>
    </location>
</feature>
<dbReference type="EMBL" id="AP031322">
    <property type="protein sequence ID" value="BFH73029.1"/>
    <property type="molecule type" value="Genomic_DNA"/>
</dbReference>
<name>A0AAT9GQQ9_9CREN</name>
<sequence>MLATKPVISKTIVKGTIIIFIFSLFLDISRLISFLIFLGIVFTTLFLYAFWKRIHTYIFDENGIIIQTPFSRKFISYSIIDDAFISVGFLAKRFHCGSVYLILKTKKVEIIRDIPNPDEIFELLKKKIV</sequence>
<dbReference type="GeneID" id="92353902"/>
<keyword evidence="1" id="KW-0812">Transmembrane</keyword>
<gene>
    <name evidence="2" type="ORF">SJAV_09730</name>
</gene>
<reference evidence="2" key="1">
    <citation type="submission" date="2024-03" db="EMBL/GenBank/DDBJ databases">
        <title>Complete genome sequence of Sulfurisphaera javensis strain KD-1.</title>
        <authorList>
            <person name="Sakai H."/>
            <person name="Nur N."/>
            <person name="Suwanto A."/>
            <person name="Kurosawa N."/>
        </authorList>
    </citation>
    <scope>NUCLEOTIDE SEQUENCE</scope>
    <source>
        <strain evidence="2">KD-1</strain>
    </source>
</reference>
<feature type="transmembrane region" description="Helical" evidence="1">
    <location>
        <begin position="32"/>
        <end position="51"/>
    </location>
</feature>
<dbReference type="KEGG" id="sjv:SJAV_09730"/>
<proteinExistence type="predicted"/>